<evidence type="ECO:0000256" key="3">
    <source>
        <dbReference type="ARBA" id="ARBA00022448"/>
    </source>
</evidence>
<dbReference type="CDD" id="cd18121">
    <property type="entry name" value="ATP-synt_Fo_c"/>
    <property type="match status" value="1"/>
</dbReference>
<comment type="caution">
    <text evidence="14">Lacks conserved residue(s) required for the propagation of feature annotation.</text>
</comment>
<evidence type="ECO:0000256" key="7">
    <source>
        <dbReference type="ARBA" id="ARBA00022781"/>
    </source>
</evidence>
<comment type="similarity">
    <text evidence="2 14">Belongs to the ATPase C chain family.</text>
</comment>
<dbReference type="GO" id="GO:0005886">
    <property type="term" value="C:plasma membrane"/>
    <property type="evidence" value="ECO:0007669"/>
    <property type="project" value="UniProtKB-SubCell"/>
</dbReference>
<dbReference type="Proteomes" id="UP000287394">
    <property type="component" value="Chromosome"/>
</dbReference>
<keyword evidence="8 14" id="KW-1133">Transmembrane helix</keyword>
<dbReference type="Pfam" id="PF00137">
    <property type="entry name" value="ATP-synt_C"/>
    <property type="match status" value="1"/>
</dbReference>
<dbReference type="HAMAP" id="MF_01396">
    <property type="entry name" value="ATP_synth_c_bact"/>
    <property type="match status" value="1"/>
</dbReference>
<dbReference type="RefSeq" id="WP_119319140.1">
    <property type="nucleotide sequence ID" value="NZ_AP025739.1"/>
</dbReference>
<evidence type="ECO:0000256" key="11">
    <source>
        <dbReference type="ARBA" id="ARBA00023136"/>
    </source>
</evidence>
<evidence type="ECO:0000256" key="10">
    <source>
        <dbReference type="ARBA" id="ARBA00023121"/>
    </source>
</evidence>
<evidence type="ECO:0000256" key="6">
    <source>
        <dbReference type="ARBA" id="ARBA00022692"/>
    </source>
</evidence>
<evidence type="ECO:0000256" key="12">
    <source>
        <dbReference type="ARBA" id="ARBA00023310"/>
    </source>
</evidence>
<dbReference type="FunFam" id="1.20.20.10:FF:000002">
    <property type="entry name" value="ATP synthase subunit c"/>
    <property type="match status" value="1"/>
</dbReference>
<dbReference type="FunCoup" id="A0A402CP53">
    <property type="interactions" value="384"/>
</dbReference>
<dbReference type="InterPro" id="IPR035921">
    <property type="entry name" value="F/V-ATP_Csub_sf"/>
</dbReference>
<organism evidence="15 16">
    <name type="scientific">Capsulimonas corticalis</name>
    <dbReference type="NCBI Taxonomy" id="2219043"/>
    <lineage>
        <taxon>Bacteria</taxon>
        <taxon>Bacillati</taxon>
        <taxon>Armatimonadota</taxon>
        <taxon>Armatimonadia</taxon>
        <taxon>Capsulimonadales</taxon>
        <taxon>Capsulimonadaceae</taxon>
        <taxon>Capsulimonas</taxon>
    </lineage>
</organism>
<keyword evidence="9 14" id="KW-0406">Ion transport</keyword>
<dbReference type="EMBL" id="AP025739">
    <property type="protein sequence ID" value="BDI33193.1"/>
    <property type="molecule type" value="Genomic_DNA"/>
</dbReference>
<keyword evidence="6 14" id="KW-0812">Transmembrane</keyword>
<evidence type="ECO:0000256" key="1">
    <source>
        <dbReference type="ARBA" id="ARBA00004651"/>
    </source>
</evidence>
<feature type="site" description="Reversibly protonated during proton transport" evidence="14">
    <location>
        <position position="61"/>
    </location>
</feature>
<gene>
    <name evidence="14" type="primary">atpE</name>
    <name evidence="15" type="ORF">CCAX7_52440</name>
</gene>
<sequence length="91" mass="9349">MAAIYFGLLALGAGLALPLAAVGAGIGQGLASFAALQGIARQPEAASRIQTTMFICLGIIEALAIYAFVIFFILLAKFPTAEQVTQLLAGH</sequence>
<dbReference type="AlphaFoldDB" id="A0A402CP53"/>
<dbReference type="InterPro" id="IPR038662">
    <property type="entry name" value="ATP_synth_F0_csu_sf"/>
</dbReference>
<proteinExistence type="inferred from homology"/>
<dbReference type="GO" id="GO:0046933">
    <property type="term" value="F:proton-transporting ATP synthase activity, rotational mechanism"/>
    <property type="evidence" value="ECO:0007669"/>
    <property type="project" value="UniProtKB-UniRule"/>
</dbReference>
<dbReference type="SUPFAM" id="SSF81333">
    <property type="entry name" value="F1F0 ATP synthase subunit C"/>
    <property type="match status" value="1"/>
</dbReference>
<dbReference type="PRINTS" id="PR00124">
    <property type="entry name" value="ATPASEC"/>
</dbReference>
<protein>
    <recommendedName>
        <fullName evidence="14">ATP synthase subunit c</fullName>
    </recommendedName>
    <alternativeName>
        <fullName evidence="14">ATP synthase F(0) sector subunit c</fullName>
    </alternativeName>
    <alternativeName>
        <fullName evidence="14">F-type ATPase subunit c</fullName>
        <shortName evidence="14">F-ATPase subunit c</shortName>
    </alternativeName>
    <alternativeName>
        <fullName evidence="14">Lipid-binding protein</fullName>
    </alternativeName>
</protein>
<dbReference type="GO" id="GO:0045259">
    <property type="term" value="C:proton-transporting ATP synthase complex"/>
    <property type="evidence" value="ECO:0007669"/>
    <property type="project" value="UniProtKB-KW"/>
</dbReference>
<keyword evidence="3 14" id="KW-0813">Transport</keyword>
<evidence type="ECO:0000256" key="13">
    <source>
        <dbReference type="ARBA" id="ARBA00025198"/>
    </source>
</evidence>
<evidence type="ECO:0000256" key="14">
    <source>
        <dbReference type="HAMAP-Rule" id="MF_01396"/>
    </source>
</evidence>
<dbReference type="NCBIfam" id="TIGR01260">
    <property type="entry name" value="ATP_synt_c"/>
    <property type="match status" value="1"/>
</dbReference>
<evidence type="ECO:0000313" key="15">
    <source>
        <dbReference type="EMBL" id="BDI33193.1"/>
    </source>
</evidence>
<dbReference type="GO" id="GO:0033177">
    <property type="term" value="C:proton-transporting two-sector ATPase complex, proton-transporting domain"/>
    <property type="evidence" value="ECO:0007669"/>
    <property type="project" value="InterPro"/>
</dbReference>
<comment type="function">
    <text evidence="13 14">F(1)F(0) ATP synthase produces ATP from ADP in the presence of a proton or sodium gradient. F-type ATPases consist of two structural domains, F(1) containing the extramembraneous catalytic core and F(0) containing the membrane proton channel, linked together by a central stalk and a peripheral stalk. During catalysis, ATP synthesis in the catalytic domain of F(1) is coupled via a rotary mechanism of the central stalk subunits to proton translocation.</text>
</comment>
<keyword evidence="5 14" id="KW-0138">CF(0)</keyword>
<dbReference type="InterPro" id="IPR020537">
    <property type="entry name" value="ATP_synth_F0_csu_DDCD_BS"/>
</dbReference>
<dbReference type="PROSITE" id="PS00605">
    <property type="entry name" value="ATPASE_C"/>
    <property type="match status" value="1"/>
</dbReference>
<keyword evidence="4 14" id="KW-1003">Cell membrane</keyword>
<dbReference type="OrthoDB" id="9811093at2"/>
<keyword evidence="10 14" id="KW-0446">Lipid-binding</keyword>
<dbReference type="InterPro" id="IPR000454">
    <property type="entry name" value="ATP_synth_F0_csu"/>
</dbReference>
<reference evidence="15 16" key="1">
    <citation type="journal article" date="2019" name="Int. J. Syst. Evol. Microbiol.">
        <title>Capsulimonas corticalis gen. nov., sp. nov., an aerobic capsulated bacterium, of a novel bacterial order, Capsulimonadales ord. nov., of the class Armatimonadia of the phylum Armatimonadetes.</title>
        <authorList>
            <person name="Li J."/>
            <person name="Kudo C."/>
            <person name="Tonouchi A."/>
        </authorList>
    </citation>
    <scope>NUCLEOTIDE SEQUENCE [LARGE SCALE GENOMIC DNA]</scope>
    <source>
        <strain evidence="15 16">AX-7</strain>
    </source>
</reference>
<dbReference type="KEGG" id="ccot:CCAX7_52440"/>
<feature type="transmembrane region" description="Helical" evidence="14">
    <location>
        <begin position="51"/>
        <end position="76"/>
    </location>
</feature>
<keyword evidence="12 14" id="KW-0066">ATP synthesis</keyword>
<evidence type="ECO:0000256" key="4">
    <source>
        <dbReference type="ARBA" id="ARBA00022475"/>
    </source>
</evidence>
<dbReference type="GO" id="GO:0008289">
    <property type="term" value="F:lipid binding"/>
    <property type="evidence" value="ECO:0007669"/>
    <property type="project" value="UniProtKB-KW"/>
</dbReference>
<comment type="subcellular location">
    <subcellularLocation>
        <location evidence="1 14">Cell membrane</location>
        <topology evidence="1 14">Multi-pass membrane protein</topology>
    </subcellularLocation>
</comment>
<evidence type="ECO:0000256" key="9">
    <source>
        <dbReference type="ARBA" id="ARBA00023065"/>
    </source>
</evidence>
<keyword evidence="16" id="KW-1185">Reference proteome</keyword>
<dbReference type="Gene3D" id="1.20.20.10">
    <property type="entry name" value="F1F0 ATP synthase subunit C"/>
    <property type="match status" value="1"/>
</dbReference>
<accession>A0A402CP53</accession>
<comment type="function">
    <text evidence="14">Key component of the F(0) channel; it plays a direct role in translocation across the membrane. A homomeric c-ring of between 10-14 subunits forms the central stalk rotor element with the F(1) delta and epsilon subunits.</text>
</comment>
<dbReference type="InterPro" id="IPR002379">
    <property type="entry name" value="ATPase_proteolipid_c-like_dom"/>
</dbReference>
<evidence type="ECO:0000256" key="2">
    <source>
        <dbReference type="ARBA" id="ARBA00006704"/>
    </source>
</evidence>
<keyword evidence="11 14" id="KW-0472">Membrane</keyword>
<evidence type="ECO:0000256" key="8">
    <source>
        <dbReference type="ARBA" id="ARBA00022989"/>
    </source>
</evidence>
<evidence type="ECO:0000256" key="5">
    <source>
        <dbReference type="ARBA" id="ARBA00022547"/>
    </source>
</evidence>
<dbReference type="InterPro" id="IPR005953">
    <property type="entry name" value="ATP_synth_csu_bac/chlpt"/>
</dbReference>
<evidence type="ECO:0000313" key="16">
    <source>
        <dbReference type="Proteomes" id="UP000287394"/>
    </source>
</evidence>
<name>A0A402CP53_9BACT</name>
<keyword evidence="7 14" id="KW-0375">Hydrogen ion transport</keyword>